<proteinExistence type="predicted"/>
<dbReference type="AlphaFoldDB" id="A0A8K0WRH3"/>
<keyword evidence="3" id="KW-1185">Reference proteome</keyword>
<dbReference type="Proteomes" id="UP000813444">
    <property type="component" value="Unassembled WGS sequence"/>
</dbReference>
<dbReference type="EMBL" id="JAGPNK010000006">
    <property type="protein sequence ID" value="KAH7319969.1"/>
    <property type="molecule type" value="Genomic_DNA"/>
</dbReference>
<reference evidence="2" key="1">
    <citation type="journal article" date="2021" name="Nat. Commun.">
        <title>Genetic determinants of endophytism in the Arabidopsis root mycobiome.</title>
        <authorList>
            <person name="Mesny F."/>
            <person name="Miyauchi S."/>
            <person name="Thiergart T."/>
            <person name="Pickel B."/>
            <person name="Atanasova L."/>
            <person name="Karlsson M."/>
            <person name="Huettel B."/>
            <person name="Barry K.W."/>
            <person name="Haridas S."/>
            <person name="Chen C."/>
            <person name="Bauer D."/>
            <person name="Andreopoulos W."/>
            <person name="Pangilinan J."/>
            <person name="LaButti K."/>
            <person name="Riley R."/>
            <person name="Lipzen A."/>
            <person name="Clum A."/>
            <person name="Drula E."/>
            <person name="Henrissat B."/>
            <person name="Kohler A."/>
            <person name="Grigoriev I.V."/>
            <person name="Martin F.M."/>
            <person name="Hacquard S."/>
        </authorList>
    </citation>
    <scope>NUCLEOTIDE SEQUENCE</scope>
    <source>
        <strain evidence="2">MPI-CAGE-CH-0235</strain>
    </source>
</reference>
<name>A0A8K0WRH3_9HYPO</name>
<organism evidence="2 3">
    <name type="scientific">Stachybotrys elegans</name>
    <dbReference type="NCBI Taxonomy" id="80388"/>
    <lineage>
        <taxon>Eukaryota</taxon>
        <taxon>Fungi</taxon>
        <taxon>Dikarya</taxon>
        <taxon>Ascomycota</taxon>
        <taxon>Pezizomycotina</taxon>
        <taxon>Sordariomycetes</taxon>
        <taxon>Hypocreomycetidae</taxon>
        <taxon>Hypocreales</taxon>
        <taxon>Stachybotryaceae</taxon>
        <taxon>Stachybotrys</taxon>
    </lineage>
</organism>
<evidence type="ECO:0000313" key="3">
    <source>
        <dbReference type="Proteomes" id="UP000813444"/>
    </source>
</evidence>
<sequence length="73" mass="8033">MDSDRTAQSPTNSGRRRSSAGFMPAYDSLHQQKRSSEDHIARRQSMHDQQVKGGVFSQLFHMAVGKTPSGGKA</sequence>
<feature type="compositionally biased region" description="Polar residues" evidence="1">
    <location>
        <begin position="1"/>
        <end position="13"/>
    </location>
</feature>
<gene>
    <name evidence="2" type="ORF">B0I35DRAFT_478264</name>
</gene>
<protein>
    <submittedName>
        <fullName evidence="2">Uncharacterized protein</fullName>
    </submittedName>
</protein>
<comment type="caution">
    <text evidence="2">The sequence shown here is derived from an EMBL/GenBank/DDBJ whole genome shotgun (WGS) entry which is preliminary data.</text>
</comment>
<feature type="compositionally biased region" description="Basic and acidic residues" evidence="1">
    <location>
        <begin position="34"/>
        <end position="48"/>
    </location>
</feature>
<feature type="region of interest" description="Disordered" evidence="1">
    <location>
        <begin position="1"/>
        <end position="48"/>
    </location>
</feature>
<evidence type="ECO:0000256" key="1">
    <source>
        <dbReference type="SAM" id="MobiDB-lite"/>
    </source>
</evidence>
<evidence type="ECO:0000313" key="2">
    <source>
        <dbReference type="EMBL" id="KAH7319969.1"/>
    </source>
</evidence>
<accession>A0A8K0WRH3</accession>
<dbReference type="OrthoDB" id="4158609at2759"/>